<comment type="caution">
    <text evidence="2">The sequence shown here is derived from an EMBL/GenBank/DDBJ whole genome shotgun (WGS) entry which is preliminary data.</text>
</comment>
<dbReference type="Proteomes" id="UP001281761">
    <property type="component" value="Unassembled WGS sequence"/>
</dbReference>
<dbReference type="EMBL" id="JARBJD010000727">
    <property type="protein sequence ID" value="KAK2940169.1"/>
    <property type="molecule type" value="Genomic_DNA"/>
</dbReference>
<feature type="region of interest" description="Disordered" evidence="1">
    <location>
        <begin position="149"/>
        <end position="175"/>
    </location>
</feature>
<reference evidence="2 3" key="1">
    <citation type="journal article" date="2022" name="bioRxiv">
        <title>Genomics of Preaxostyla Flagellates Illuminates Evolutionary Transitions and the Path Towards Mitochondrial Loss.</title>
        <authorList>
            <person name="Novak L.V.F."/>
            <person name="Treitli S.C."/>
            <person name="Pyrih J."/>
            <person name="Halakuc P."/>
            <person name="Pipaliya S.V."/>
            <person name="Vacek V."/>
            <person name="Brzon O."/>
            <person name="Soukal P."/>
            <person name="Eme L."/>
            <person name="Dacks J.B."/>
            <person name="Karnkowska A."/>
            <person name="Elias M."/>
            <person name="Hampl V."/>
        </authorList>
    </citation>
    <scope>NUCLEOTIDE SEQUENCE [LARGE SCALE GENOMIC DNA]</scope>
    <source>
        <strain evidence="2">NAU3</strain>
        <tissue evidence="2">Gut</tissue>
    </source>
</reference>
<evidence type="ECO:0000313" key="3">
    <source>
        <dbReference type="Proteomes" id="UP001281761"/>
    </source>
</evidence>
<protein>
    <submittedName>
        <fullName evidence="2">Uncharacterized protein</fullName>
    </submittedName>
</protein>
<organism evidence="2 3">
    <name type="scientific">Blattamonas nauphoetae</name>
    <dbReference type="NCBI Taxonomy" id="2049346"/>
    <lineage>
        <taxon>Eukaryota</taxon>
        <taxon>Metamonada</taxon>
        <taxon>Preaxostyla</taxon>
        <taxon>Oxymonadida</taxon>
        <taxon>Blattamonas</taxon>
    </lineage>
</organism>
<gene>
    <name evidence="2" type="ORF">BLNAU_24924</name>
</gene>
<evidence type="ECO:0000313" key="2">
    <source>
        <dbReference type="EMBL" id="KAK2940169.1"/>
    </source>
</evidence>
<proteinExistence type="predicted"/>
<evidence type="ECO:0000256" key="1">
    <source>
        <dbReference type="SAM" id="MobiDB-lite"/>
    </source>
</evidence>
<accession>A0ABQ9WL34</accession>
<sequence>MSNSDPKLHPFIFRIVNSTASFGSLKFSLESQNSELNGNINKDRPTGARAADHPRCAIVESSTLVLTQIEFQLEMIISPLLITSTDSSTDTSSSVTLVSCVVQTSTPLIPSFTEIMSEQPSSTEAVVTVASASISSLSLLGRVALHQPSASPRSLHSSQQSSHNRPRHRPTQVLAGNEMSRVDDALYRTVASILGHSQSFDIINSTLLECENPRTGRNENDPTIKNITGTHTFTSSAGYFKNEAGFTHYRFTSCIISSASQTQIFTIILIQGLSGAVKLTDCSITIDCKNFNIVVMNIQGVVEGKQSLSIDSCSFKYDRNETLAQTSNQITTYYSVMTDITHSTFESPKGDSRTRTFVASKSVAFIQVNNCQFKDQTTSGHGSVFAYSGAFLVLLLSDSLFEGNKAGANGGSITSHFAHQSFSAVSSDRTRQEREEGLYILAIRSISSSRTLTSTAIKRKKIDNDQRLCTLQRKRHPSDYTQHLVLLNVTLPQLFVEEEKTGEDCVESNPCPLVSTPITKAKSVFTQIHVAVGDYSLSDETITKSIQIVGQGWMVNSTKSTTLKTGGVCVGSNGNLTLTSLSLKPLNASSVLLSHSATTATSLVKDVRIENVKQHTVPLFSFSQGTATLRVCTFNTIALTTSAAVSVSGSASLSLYQVWFMHVSSLSTTGGSCLDAATSASVSIEMSDASRCSSNGPAGAFFITKIGSSTLTLKSLIFTENKASSSLSQIGNDIVLSGFASSFVSINSPISSVSDKPHCLVGGSEVNFQIPNFGYHENGIHHPINTRFYFGLPMSQFKGLPYTINNLVSPGQRVDLRIQNADPIIITDSTFVQRAVDVRHLKIQQDPTSTTSRYILSASTIIWFHSGTLTLPADPQTSPFIVDGSDSSLKFRSFTLNLPPILSHPLVINKAGTTYLEGAYFDTALSLRGCSLVESLSGTISISFKTYSNIDSDADGSILNAKSSSLSFNRVGFVNCSARNGGALFVDLSGSRSIAIIFVAGYPDTFRDCRATGTDENGVLVGKGGAIYVKGTSTDARPIRFNSTALNHARFENNTAARGNDIFIESSLFEGKTVDQIPVFGGGSLSGMYRVVIEGRDSEEDKETIHYFLHSPSISVNGSVIEPLKGAEWNG</sequence>
<feature type="compositionally biased region" description="Low complexity" evidence="1">
    <location>
        <begin position="149"/>
        <end position="163"/>
    </location>
</feature>
<name>A0ABQ9WL34_9EUKA</name>
<keyword evidence="3" id="KW-1185">Reference proteome</keyword>